<keyword evidence="7" id="KW-1185">Reference proteome</keyword>
<dbReference type="InterPro" id="IPR008920">
    <property type="entry name" value="TF_FadR/GntR_C"/>
</dbReference>
<feature type="domain" description="HTH gntR-type" evidence="5">
    <location>
        <begin position="17"/>
        <end position="84"/>
    </location>
</feature>
<protein>
    <submittedName>
        <fullName evidence="6">GntR family transcriptional regulator</fullName>
    </submittedName>
</protein>
<dbReference type="SUPFAM" id="SSF48008">
    <property type="entry name" value="GntR ligand-binding domain-like"/>
    <property type="match status" value="1"/>
</dbReference>
<evidence type="ECO:0000313" key="6">
    <source>
        <dbReference type="EMBL" id="MDQ7904652.1"/>
    </source>
</evidence>
<sequence length="244" mass="26930">MANARQTSTSGTTSAPDARQQSFYQFLKGEILAGAYAPGQSLVEGNLVELYGISRTPVREALQRLEQDGIVERGFRSAYQIKARSDQELLDLYDVWVALEELAGHTAASAASRINIAQLKGIHAAMEQCDRSDTESLEALDFSFHIAFAEATHNDALIEALDRIYNQIRATGDERGATTTPQRWADILTEHGELLTAIEAGDPEASARISREHMDRARSLRIALSSRGRPEVRGPRRLAAQRPR</sequence>
<dbReference type="RefSeq" id="WP_308711923.1">
    <property type="nucleotide sequence ID" value="NZ_JAVHUY010000007.1"/>
</dbReference>
<keyword evidence="1" id="KW-0805">Transcription regulation</keyword>
<dbReference type="EMBL" id="JAVHUY010000007">
    <property type="protein sequence ID" value="MDQ7904652.1"/>
    <property type="molecule type" value="Genomic_DNA"/>
</dbReference>
<proteinExistence type="predicted"/>
<comment type="caution">
    <text evidence="6">The sequence shown here is derived from an EMBL/GenBank/DDBJ whole genome shotgun (WGS) entry which is preliminary data.</text>
</comment>
<dbReference type="SUPFAM" id="SSF46785">
    <property type="entry name" value="Winged helix' DNA-binding domain"/>
    <property type="match status" value="1"/>
</dbReference>
<dbReference type="InterPro" id="IPR011711">
    <property type="entry name" value="GntR_C"/>
</dbReference>
<dbReference type="Proteomes" id="UP001230908">
    <property type="component" value="Unassembled WGS sequence"/>
</dbReference>
<evidence type="ECO:0000256" key="3">
    <source>
        <dbReference type="ARBA" id="ARBA00023163"/>
    </source>
</evidence>
<dbReference type="Gene3D" id="1.20.120.530">
    <property type="entry name" value="GntR ligand-binding domain-like"/>
    <property type="match status" value="1"/>
</dbReference>
<organism evidence="6 7">
    <name type="scientific">Phytohabitans maris</name>
    <dbReference type="NCBI Taxonomy" id="3071409"/>
    <lineage>
        <taxon>Bacteria</taxon>
        <taxon>Bacillati</taxon>
        <taxon>Actinomycetota</taxon>
        <taxon>Actinomycetes</taxon>
        <taxon>Micromonosporales</taxon>
        <taxon>Micromonosporaceae</taxon>
    </lineage>
</organism>
<name>A0ABU0ZE75_9ACTN</name>
<dbReference type="SMART" id="SM00345">
    <property type="entry name" value="HTH_GNTR"/>
    <property type="match status" value="1"/>
</dbReference>
<dbReference type="CDD" id="cd07377">
    <property type="entry name" value="WHTH_GntR"/>
    <property type="match status" value="1"/>
</dbReference>
<dbReference type="InterPro" id="IPR036388">
    <property type="entry name" value="WH-like_DNA-bd_sf"/>
</dbReference>
<evidence type="ECO:0000256" key="2">
    <source>
        <dbReference type="ARBA" id="ARBA00023125"/>
    </source>
</evidence>
<gene>
    <name evidence="6" type="ORF">RB614_08965</name>
</gene>
<dbReference type="PRINTS" id="PR00035">
    <property type="entry name" value="HTHGNTR"/>
</dbReference>
<dbReference type="PROSITE" id="PS50949">
    <property type="entry name" value="HTH_GNTR"/>
    <property type="match status" value="1"/>
</dbReference>
<dbReference type="InterPro" id="IPR036390">
    <property type="entry name" value="WH_DNA-bd_sf"/>
</dbReference>
<evidence type="ECO:0000256" key="1">
    <source>
        <dbReference type="ARBA" id="ARBA00023015"/>
    </source>
</evidence>
<dbReference type="PANTHER" id="PTHR43537">
    <property type="entry name" value="TRANSCRIPTIONAL REGULATOR, GNTR FAMILY"/>
    <property type="match status" value="1"/>
</dbReference>
<keyword evidence="3" id="KW-0804">Transcription</keyword>
<dbReference type="Pfam" id="PF00392">
    <property type="entry name" value="GntR"/>
    <property type="match status" value="1"/>
</dbReference>
<keyword evidence="2" id="KW-0238">DNA-binding</keyword>
<dbReference type="SMART" id="SM00895">
    <property type="entry name" value="FCD"/>
    <property type="match status" value="1"/>
</dbReference>
<dbReference type="Pfam" id="PF07729">
    <property type="entry name" value="FCD"/>
    <property type="match status" value="1"/>
</dbReference>
<dbReference type="PANTHER" id="PTHR43537:SF5">
    <property type="entry name" value="UXU OPERON TRANSCRIPTIONAL REGULATOR"/>
    <property type="match status" value="1"/>
</dbReference>
<evidence type="ECO:0000256" key="4">
    <source>
        <dbReference type="SAM" id="MobiDB-lite"/>
    </source>
</evidence>
<accession>A0ABU0ZE75</accession>
<feature type="region of interest" description="Disordered" evidence="4">
    <location>
        <begin position="223"/>
        <end position="244"/>
    </location>
</feature>
<evidence type="ECO:0000259" key="5">
    <source>
        <dbReference type="PROSITE" id="PS50949"/>
    </source>
</evidence>
<reference evidence="6 7" key="1">
    <citation type="submission" date="2023-08" db="EMBL/GenBank/DDBJ databases">
        <title>Phytohabitans sansha sp. nov., isolated from marine sediment.</title>
        <authorList>
            <person name="Zhao Y."/>
            <person name="Yi K."/>
        </authorList>
    </citation>
    <scope>NUCLEOTIDE SEQUENCE [LARGE SCALE GENOMIC DNA]</scope>
    <source>
        <strain evidence="6 7">ZYX-F-186</strain>
    </source>
</reference>
<dbReference type="InterPro" id="IPR000524">
    <property type="entry name" value="Tscrpt_reg_HTH_GntR"/>
</dbReference>
<dbReference type="Gene3D" id="1.10.10.10">
    <property type="entry name" value="Winged helix-like DNA-binding domain superfamily/Winged helix DNA-binding domain"/>
    <property type="match status" value="1"/>
</dbReference>
<evidence type="ECO:0000313" key="7">
    <source>
        <dbReference type="Proteomes" id="UP001230908"/>
    </source>
</evidence>